<dbReference type="InterPro" id="IPR001387">
    <property type="entry name" value="Cro/C1-type_HTH"/>
</dbReference>
<protein>
    <submittedName>
        <fullName evidence="2">Helix-turn-helix domain-containing protein</fullName>
    </submittedName>
</protein>
<dbReference type="Proteomes" id="UP001523566">
    <property type="component" value="Unassembled WGS sequence"/>
</dbReference>
<organism evidence="2 3">
    <name type="scientific">Aequitasia blattaphilus</name>
    <dbReference type="NCBI Taxonomy" id="2949332"/>
    <lineage>
        <taxon>Bacteria</taxon>
        <taxon>Bacillati</taxon>
        <taxon>Bacillota</taxon>
        <taxon>Clostridia</taxon>
        <taxon>Lachnospirales</taxon>
        <taxon>Lachnospiraceae</taxon>
        <taxon>Aequitasia</taxon>
    </lineage>
</organism>
<feature type="domain" description="HTH cro/C1-type" evidence="1">
    <location>
        <begin position="7"/>
        <end position="50"/>
    </location>
</feature>
<dbReference type="Pfam" id="PF01381">
    <property type="entry name" value="HTH_3"/>
    <property type="match status" value="1"/>
</dbReference>
<dbReference type="RefSeq" id="WP_262064804.1">
    <property type="nucleotide sequence ID" value="NZ_JAMXOD010000001.1"/>
</dbReference>
<dbReference type="CDD" id="cd00093">
    <property type="entry name" value="HTH_XRE"/>
    <property type="match status" value="1"/>
</dbReference>
<comment type="caution">
    <text evidence="2">The sequence shown here is derived from an EMBL/GenBank/DDBJ whole genome shotgun (WGS) entry which is preliminary data.</text>
</comment>
<name>A0ABT1E5P0_9FIRM</name>
<accession>A0ABT1E5P0</accession>
<proteinExistence type="predicted"/>
<evidence type="ECO:0000313" key="2">
    <source>
        <dbReference type="EMBL" id="MCP1101021.1"/>
    </source>
</evidence>
<reference evidence="2 3" key="1">
    <citation type="journal article" date="2022" name="Genome Biol. Evol.">
        <title>Host diet, physiology and behaviors set the stage for Lachnospiraceae cladogenesis.</title>
        <authorList>
            <person name="Vera-Ponce De Leon A."/>
            <person name="Schneider M."/>
            <person name="Jahnes B.C."/>
            <person name="Sadowski V."/>
            <person name="Camuy-Velez L.A."/>
            <person name="Duan J."/>
            <person name="Sabree Z.L."/>
        </authorList>
    </citation>
    <scope>NUCLEOTIDE SEQUENCE [LARGE SCALE GENOMIC DNA]</scope>
    <source>
        <strain evidence="2 3">PAL113</strain>
    </source>
</reference>
<evidence type="ECO:0000313" key="3">
    <source>
        <dbReference type="Proteomes" id="UP001523566"/>
    </source>
</evidence>
<dbReference type="SUPFAM" id="SSF47413">
    <property type="entry name" value="lambda repressor-like DNA-binding domains"/>
    <property type="match status" value="1"/>
</dbReference>
<dbReference type="PROSITE" id="PS50943">
    <property type="entry name" value="HTH_CROC1"/>
    <property type="match status" value="1"/>
</dbReference>
<keyword evidence="3" id="KW-1185">Reference proteome</keyword>
<dbReference type="InterPro" id="IPR010982">
    <property type="entry name" value="Lambda_DNA-bd_dom_sf"/>
</dbReference>
<gene>
    <name evidence="2" type="ORF">NK125_01165</name>
</gene>
<dbReference type="SMART" id="SM00530">
    <property type="entry name" value="HTH_XRE"/>
    <property type="match status" value="1"/>
</dbReference>
<dbReference type="EMBL" id="JAMZFW010000001">
    <property type="protein sequence ID" value="MCP1101021.1"/>
    <property type="molecule type" value="Genomic_DNA"/>
</dbReference>
<evidence type="ECO:0000259" key="1">
    <source>
        <dbReference type="PROSITE" id="PS50943"/>
    </source>
</evidence>
<dbReference type="Gene3D" id="1.10.260.40">
    <property type="entry name" value="lambda repressor-like DNA-binding domains"/>
    <property type="match status" value="1"/>
</dbReference>
<sequence length="81" mass="9525">MNFPGEIKKIRQCLLMTQEDFAKEIGVAFSTVNRWEGGKVKPNLNAMKKIKDFCLQHDIDFSTAHEAWLNYKTEENNRDKY</sequence>